<feature type="transmembrane region" description="Helical" evidence="4">
    <location>
        <begin position="220"/>
        <end position="239"/>
    </location>
</feature>
<dbReference type="PANTHER" id="PTHR23121">
    <property type="entry name" value="SODIUM-DEPENDENT GLUCOSE TRANSPORTER 1"/>
    <property type="match status" value="1"/>
</dbReference>
<keyword evidence="3 4" id="KW-0472">Membrane</keyword>
<dbReference type="SUPFAM" id="SSF103473">
    <property type="entry name" value="MFS general substrate transporter"/>
    <property type="match status" value="1"/>
</dbReference>
<dbReference type="Pfam" id="PF07690">
    <property type="entry name" value="MFS_1"/>
    <property type="match status" value="1"/>
</dbReference>
<proteinExistence type="predicted"/>
<feature type="transmembrane region" description="Helical" evidence="4">
    <location>
        <begin position="148"/>
        <end position="169"/>
    </location>
</feature>
<evidence type="ECO:0000313" key="6">
    <source>
        <dbReference type="Proteomes" id="UP001164746"/>
    </source>
</evidence>
<sequence length="493" mass="54907">MEIEKELMFKESDGKTVKSSLAKFVETGFLVATWLALGLYMEIFGPTQKDLVLKLNTDYEKLAFATSGRSVGLFPGCVLGGLLVDRFGQWCHLMLAVSLHIAAAVTFAVPYSPDVDVLWALCFIGGIMESVINIAGQKLILNLWLEKSASPMILLHSGYGIGSFLIPLYTNPFLALVNTVNVPLNNTFINVTEMPYIVHSVSYSNVTQETQIIKESKIEYAYMTSAGLVLLHSFSFYFFQIRERKFQKINMNKVVGESVKAKKNRKLIDMVNPATCTGGRTWYGVQIFSLSILYFANAFGGERVVANFIRSFSIDQLQFSNDDASYINTAFWISFTVGRVLFSIAAKWVSIRILILIETGGLTVIAVLMNILAKHNTMAHWVLVQPLGVFIAPLWPSCMAWIDYHMELTGIGMMIFMLGGSVGGICHLRLIGYLYENFGPQTFLYQVVGYAGLALVLAISLNVVGSQHGNRFLWNRVETDKKKSSIISENDSK</sequence>
<feature type="transmembrane region" description="Helical" evidence="4">
    <location>
        <begin position="378"/>
        <end position="396"/>
    </location>
</feature>
<evidence type="ECO:0000313" key="5">
    <source>
        <dbReference type="EMBL" id="WAQ96907.1"/>
    </source>
</evidence>
<feature type="transmembrane region" description="Helical" evidence="4">
    <location>
        <begin position="326"/>
        <end position="346"/>
    </location>
</feature>
<keyword evidence="6" id="KW-1185">Reference proteome</keyword>
<dbReference type="InterPro" id="IPR036259">
    <property type="entry name" value="MFS_trans_sf"/>
</dbReference>
<reference evidence="5" key="1">
    <citation type="submission" date="2022-11" db="EMBL/GenBank/DDBJ databases">
        <title>Centuries of genome instability and evolution in soft-shell clam transmissible cancer (bioRxiv).</title>
        <authorList>
            <person name="Hart S.F.M."/>
            <person name="Yonemitsu M.A."/>
            <person name="Giersch R.M."/>
            <person name="Beal B.F."/>
            <person name="Arriagada G."/>
            <person name="Davis B.W."/>
            <person name="Ostrander E.A."/>
            <person name="Goff S.P."/>
            <person name="Metzger M.J."/>
        </authorList>
    </citation>
    <scope>NUCLEOTIDE SEQUENCE</scope>
    <source>
        <strain evidence="5">MELC-2E11</strain>
        <tissue evidence="5">Siphon/mantle</tissue>
    </source>
</reference>
<accession>A0ABY7DGX8</accession>
<evidence type="ECO:0000256" key="1">
    <source>
        <dbReference type="ARBA" id="ARBA00022692"/>
    </source>
</evidence>
<dbReference type="EMBL" id="CP111013">
    <property type="protein sequence ID" value="WAQ96907.1"/>
    <property type="molecule type" value="Genomic_DNA"/>
</dbReference>
<organism evidence="5 6">
    <name type="scientific">Mya arenaria</name>
    <name type="common">Soft-shell clam</name>
    <dbReference type="NCBI Taxonomy" id="6604"/>
    <lineage>
        <taxon>Eukaryota</taxon>
        <taxon>Metazoa</taxon>
        <taxon>Spiralia</taxon>
        <taxon>Lophotrochozoa</taxon>
        <taxon>Mollusca</taxon>
        <taxon>Bivalvia</taxon>
        <taxon>Autobranchia</taxon>
        <taxon>Heteroconchia</taxon>
        <taxon>Euheterodonta</taxon>
        <taxon>Imparidentia</taxon>
        <taxon>Neoheterodontei</taxon>
        <taxon>Myida</taxon>
        <taxon>Myoidea</taxon>
        <taxon>Myidae</taxon>
        <taxon>Mya</taxon>
    </lineage>
</organism>
<feature type="transmembrane region" description="Helical" evidence="4">
    <location>
        <begin position="443"/>
        <end position="464"/>
    </location>
</feature>
<feature type="transmembrane region" description="Helical" evidence="4">
    <location>
        <begin position="353"/>
        <end position="372"/>
    </location>
</feature>
<evidence type="ECO:0000256" key="2">
    <source>
        <dbReference type="ARBA" id="ARBA00022989"/>
    </source>
</evidence>
<feature type="transmembrane region" description="Helical" evidence="4">
    <location>
        <begin position="21"/>
        <end position="43"/>
    </location>
</feature>
<evidence type="ECO:0000256" key="4">
    <source>
        <dbReference type="SAM" id="Phobius"/>
    </source>
</evidence>
<feature type="transmembrane region" description="Helical" evidence="4">
    <location>
        <begin position="287"/>
        <end position="306"/>
    </location>
</feature>
<evidence type="ECO:0000256" key="3">
    <source>
        <dbReference type="ARBA" id="ARBA00023136"/>
    </source>
</evidence>
<feature type="transmembrane region" description="Helical" evidence="4">
    <location>
        <begin position="408"/>
        <end position="431"/>
    </location>
</feature>
<dbReference type="Gene3D" id="1.20.1250.20">
    <property type="entry name" value="MFS general substrate transporter like domains"/>
    <property type="match status" value="2"/>
</dbReference>
<dbReference type="InterPro" id="IPR011701">
    <property type="entry name" value="MFS"/>
</dbReference>
<keyword evidence="2 4" id="KW-1133">Transmembrane helix</keyword>
<protein>
    <submittedName>
        <fullName evidence="5">MFS4B-like protein</fullName>
    </submittedName>
</protein>
<feature type="transmembrane region" description="Helical" evidence="4">
    <location>
        <begin position="117"/>
        <end position="136"/>
    </location>
</feature>
<dbReference type="Proteomes" id="UP001164746">
    <property type="component" value="Chromosome 2"/>
</dbReference>
<feature type="transmembrane region" description="Helical" evidence="4">
    <location>
        <begin position="91"/>
        <end position="111"/>
    </location>
</feature>
<gene>
    <name evidence="5" type="ORF">MAR_029597</name>
</gene>
<name>A0ABY7DGX8_MYAAR</name>
<feature type="transmembrane region" description="Helical" evidence="4">
    <location>
        <begin position="63"/>
        <end position="84"/>
    </location>
</feature>
<keyword evidence="1 4" id="KW-0812">Transmembrane</keyword>
<dbReference type="PANTHER" id="PTHR23121:SF9">
    <property type="entry name" value="SODIUM-DEPENDENT GLUCOSE TRANSPORTER 1"/>
    <property type="match status" value="1"/>
</dbReference>